<dbReference type="Proteomes" id="UP000253945">
    <property type="component" value="Unassembled WGS sequence"/>
</dbReference>
<accession>A0A369ZP22</accession>
<keyword evidence="2" id="KW-1185">Reference proteome</keyword>
<reference evidence="1 2" key="1">
    <citation type="submission" date="2018-05" db="EMBL/GenBank/DDBJ databases">
        <title>Draft Genome Sequences for a Diverse set of 7 Haemophilus Species.</title>
        <authorList>
            <person name="Nichols M."/>
            <person name="Topaz N."/>
            <person name="Wang X."/>
            <person name="Wang X."/>
            <person name="Boxrud D."/>
        </authorList>
    </citation>
    <scope>NUCLEOTIDE SEQUENCE [LARGE SCALE GENOMIC DNA]</scope>
    <source>
        <strain evidence="1 2">C2014016342</strain>
    </source>
</reference>
<proteinExistence type="predicted"/>
<comment type="caution">
    <text evidence="1">The sequence shown here is derived from an EMBL/GenBank/DDBJ whole genome shotgun (WGS) entry which is preliminary data.</text>
</comment>
<gene>
    <name evidence="1" type="ORF">DPV92_04920</name>
</gene>
<dbReference type="STRING" id="736.B0184_08795"/>
<dbReference type="AlphaFoldDB" id="A0A369ZP22"/>
<sequence>MLRKVYPLVSFLIENSIYMQDFCVSMQKKQFIPLIFSVKKIIILQKLDLDYIFNGTNPPY</sequence>
<dbReference type="EMBL" id="QEQF01000003">
    <property type="protein sequence ID" value="RDF10890.1"/>
    <property type="molecule type" value="Genomic_DNA"/>
</dbReference>
<evidence type="ECO:0000313" key="2">
    <source>
        <dbReference type="Proteomes" id="UP000253945"/>
    </source>
</evidence>
<protein>
    <submittedName>
        <fullName evidence="1">Uncharacterized protein</fullName>
    </submittedName>
</protein>
<organism evidence="1 2">
    <name type="scientific">Haemophilus paraphrohaemolyticus</name>
    <dbReference type="NCBI Taxonomy" id="736"/>
    <lineage>
        <taxon>Bacteria</taxon>
        <taxon>Pseudomonadati</taxon>
        <taxon>Pseudomonadota</taxon>
        <taxon>Gammaproteobacteria</taxon>
        <taxon>Pasteurellales</taxon>
        <taxon>Pasteurellaceae</taxon>
        <taxon>Haemophilus</taxon>
    </lineage>
</organism>
<name>A0A369ZP22_9PAST</name>
<evidence type="ECO:0000313" key="1">
    <source>
        <dbReference type="EMBL" id="RDF10890.1"/>
    </source>
</evidence>